<feature type="non-terminal residue" evidence="10">
    <location>
        <position position="1"/>
    </location>
</feature>
<feature type="transmembrane region" description="Helical" evidence="9">
    <location>
        <begin position="219"/>
        <end position="238"/>
    </location>
</feature>
<dbReference type="EMBL" id="LAZR01057881">
    <property type="protein sequence ID" value="KKK71112.1"/>
    <property type="molecule type" value="Genomic_DNA"/>
</dbReference>
<dbReference type="Pfam" id="PF03219">
    <property type="entry name" value="TLC"/>
    <property type="match status" value="1"/>
</dbReference>
<feature type="transmembrane region" description="Helical" evidence="9">
    <location>
        <begin position="250"/>
        <end position="269"/>
    </location>
</feature>
<dbReference type="GO" id="GO:0005524">
    <property type="term" value="F:ATP binding"/>
    <property type="evidence" value="ECO:0007669"/>
    <property type="project" value="UniProtKB-KW"/>
</dbReference>
<feature type="transmembrane region" description="Helical" evidence="9">
    <location>
        <begin position="183"/>
        <end position="207"/>
    </location>
</feature>
<evidence type="ECO:0008006" key="11">
    <source>
        <dbReference type="Google" id="ProtNLM"/>
    </source>
</evidence>
<dbReference type="GO" id="GO:0005471">
    <property type="term" value="F:ATP:ADP antiporter activity"/>
    <property type="evidence" value="ECO:0007669"/>
    <property type="project" value="InterPro"/>
</dbReference>
<evidence type="ECO:0000256" key="6">
    <source>
        <dbReference type="ARBA" id="ARBA00022840"/>
    </source>
</evidence>
<feature type="transmembrane region" description="Helical" evidence="9">
    <location>
        <begin position="7"/>
        <end position="30"/>
    </location>
</feature>
<keyword evidence="3" id="KW-0813">Transport</keyword>
<dbReference type="SUPFAM" id="SSF103473">
    <property type="entry name" value="MFS general substrate transporter"/>
    <property type="match status" value="1"/>
</dbReference>
<comment type="similarity">
    <text evidence="2">Belongs to the ADP/ATP translocase tlc family.</text>
</comment>
<name>A0A0F8XQ29_9ZZZZ</name>
<dbReference type="GO" id="GO:0016020">
    <property type="term" value="C:membrane"/>
    <property type="evidence" value="ECO:0007669"/>
    <property type="project" value="UniProtKB-SubCell"/>
</dbReference>
<dbReference type="InterPro" id="IPR036259">
    <property type="entry name" value="MFS_trans_sf"/>
</dbReference>
<organism evidence="10">
    <name type="scientific">marine sediment metagenome</name>
    <dbReference type="NCBI Taxonomy" id="412755"/>
    <lineage>
        <taxon>unclassified sequences</taxon>
        <taxon>metagenomes</taxon>
        <taxon>ecological metagenomes</taxon>
    </lineage>
</organism>
<evidence type="ECO:0000256" key="8">
    <source>
        <dbReference type="ARBA" id="ARBA00023136"/>
    </source>
</evidence>
<evidence type="ECO:0000256" key="7">
    <source>
        <dbReference type="ARBA" id="ARBA00022989"/>
    </source>
</evidence>
<dbReference type="PANTHER" id="PTHR31187">
    <property type="match status" value="1"/>
</dbReference>
<reference evidence="10" key="1">
    <citation type="journal article" date="2015" name="Nature">
        <title>Complex archaea that bridge the gap between prokaryotes and eukaryotes.</title>
        <authorList>
            <person name="Spang A."/>
            <person name="Saw J.H."/>
            <person name="Jorgensen S.L."/>
            <person name="Zaremba-Niedzwiedzka K."/>
            <person name="Martijn J."/>
            <person name="Lind A.E."/>
            <person name="van Eijk R."/>
            <person name="Schleper C."/>
            <person name="Guy L."/>
            <person name="Ettema T.J."/>
        </authorList>
    </citation>
    <scope>NUCLEOTIDE SEQUENCE</scope>
</reference>
<protein>
    <recommendedName>
        <fullName evidence="11">ADP,ATP carrier protein</fullName>
    </recommendedName>
</protein>
<dbReference type="InterPro" id="IPR004667">
    <property type="entry name" value="ADP_ATP_car_bac_type"/>
</dbReference>
<evidence type="ECO:0000313" key="10">
    <source>
        <dbReference type="EMBL" id="KKK71112.1"/>
    </source>
</evidence>
<dbReference type="AlphaFoldDB" id="A0A0F8XQ29"/>
<evidence type="ECO:0000256" key="5">
    <source>
        <dbReference type="ARBA" id="ARBA00022741"/>
    </source>
</evidence>
<evidence type="ECO:0000256" key="3">
    <source>
        <dbReference type="ARBA" id="ARBA00022448"/>
    </source>
</evidence>
<feature type="transmembrane region" description="Helical" evidence="9">
    <location>
        <begin position="90"/>
        <end position="112"/>
    </location>
</feature>
<evidence type="ECO:0000256" key="1">
    <source>
        <dbReference type="ARBA" id="ARBA00004141"/>
    </source>
</evidence>
<gene>
    <name evidence="10" type="ORF">LCGC14_2917220</name>
</gene>
<feature type="transmembrane region" description="Helical" evidence="9">
    <location>
        <begin position="149"/>
        <end position="171"/>
    </location>
</feature>
<keyword evidence="5" id="KW-0547">Nucleotide-binding</keyword>
<evidence type="ECO:0000256" key="9">
    <source>
        <dbReference type="SAM" id="Phobius"/>
    </source>
</evidence>
<evidence type="ECO:0000256" key="4">
    <source>
        <dbReference type="ARBA" id="ARBA00022692"/>
    </source>
</evidence>
<comment type="subcellular location">
    <subcellularLocation>
        <location evidence="1">Membrane</location>
        <topology evidence="1">Multi-pass membrane protein</topology>
    </subcellularLocation>
</comment>
<feature type="transmembrane region" description="Helical" evidence="9">
    <location>
        <begin position="319"/>
        <end position="350"/>
    </location>
</feature>
<proteinExistence type="inferred from homology"/>
<sequence>MIRYWHFSLFYIMAESWSTIMLSLLLWIFVVDVLSINEAKRYYSLLGVARNSAGIISGFLGQYLATQALSTASVRSLAKFCGSKTPWDQALLIFIVIAIICGLLIMSLYRYLHIYFYPKRYLLGGDINKKGKQKISFIKSITYAVKSKYVLFIALIVLCYNILINLVEVLWKSQIKELYPSSSAFTAFTSKITIITGAVAVFSSLFISGNSIRRLGWRFTALITPLALMLSGFGFFYFIFMKKYAMNSNVAISIFGLSPLVLAVMFGAVQDVFSRSLKYTVFDETKEMAFIPLSAEEKLQGKSAIDGIGSRLGKSGSSLILQILLMFFTTTLSASPIIFGVIIFIFPVWIISINRLSKRFEEKTKVTQKAILEESAT</sequence>
<keyword evidence="6" id="KW-0067">ATP-binding</keyword>
<comment type="caution">
    <text evidence="10">The sequence shown here is derived from an EMBL/GenBank/DDBJ whole genome shotgun (WGS) entry which is preliminary data.</text>
</comment>
<dbReference type="PANTHER" id="PTHR31187:SF1">
    <property type="entry name" value="ADP,ATP CARRIER PROTEIN 1"/>
    <property type="match status" value="1"/>
</dbReference>
<keyword evidence="7 9" id="KW-1133">Transmembrane helix</keyword>
<accession>A0A0F8XQ29</accession>
<keyword evidence="8 9" id="KW-0472">Membrane</keyword>
<evidence type="ECO:0000256" key="2">
    <source>
        <dbReference type="ARBA" id="ARBA00007127"/>
    </source>
</evidence>
<keyword evidence="4 9" id="KW-0812">Transmembrane</keyword>